<protein>
    <submittedName>
        <fullName evidence="1">Uncharacterized protein</fullName>
    </submittedName>
</protein>
<dbReference type="OrthoDB" id="9182769at2"/>
<sequence>MKKIQELNPSTVELLELEYNYQPELTEKLDNIKSEFNQDLINEIVLWKTNRYAELNTQTLNLINKIDRKAEFIDSALTGEILMELLKTKGIRLPMASTILRFRNPKIYQIIDQRVYRLIYGIELKLKTNINDNIIQYLNYLTDLKKVCDLYQIPFSESDRILYEYDKIMNLEKIKY</sequence>
<organism evidence="1 2">
    <name type="scientific">Lutibacter maritimus</name>
    <dbReference type="NCBI Taxonomy" id="593133"/>
    <lineage>
        <taxon>Bacteria</taxon>
        <taxon>Pseudomonadati</taxon>
        <taxon>Bacteroidota</taxon>
        <taxon>Flavobacteriia</taxon>
        <taxon>Flavobacteriales</taxon>
        <taxon>Flavobacteriaceae</taxon>
        <taxon>Lutibacter</taxon>
    </lineage>
</organism>
<evidence type="ECO:0000313" key="2">
    <source>
        <dbReference type="Proteomes" id="UP000199312"/>
    </source>
</evidence>
<evidence type="ECO:0000313" key="1">
    <source>
        <dbReference type="EMBL" id="SFS81752.1"/>
    </source>
</evidence>
<name>A0A1I6SXZ5_9FLAO</name>
<dbReference type="RefSeq" id="WP_090230778.1">
    <property type="nucleotide sequence ID" value="NZ_FOZP01000013.1"/>
</dbReference>
<dbReference type="EMBL" id="FOZP01000013">
    <property type="protein sequence ID" value="SFS81752.1"/>
    <property type="molecule type" value="Genomic_DNA"/>
</dbReference>
<keyword evidence="2" id="KW-1185">Reference proteome</keyword>
<gene>
    <name evidence="1" type="ORF">SAMN04488006_0194</name>
</gene>
<accession>A0A1I6SXZ5</accession>
<dbReference type="AlphaFoldDB" id="A0A1I6SXZ5"/>
<dbReference type="Proteomes" id="UP000199312">
    <property type="component" value="Unassembled WGS sequence"/>
</dbReference>
<reference evidence="2" key="1">
    <citation type="submission" date="2016-10" db="EMBL/GenBank/DDBJ databases">
        <authorList>
            <person name="Varghese N."/>
            <person name="Submissions S."/>
        </authorList>
    </citation>
    <scope>NUCLEOTIDE SEQUENCE [LARGE SCALE GENOMIC DNA]</scope>
    <source>
        <strain evidence="2">DSM 24450</strain>
    </source>
</reference>
<proteinExistence type="predicted"/>